<sequence>MALSSNVKERATELLGALYGCEGAKETLAGLERLLTEVLGSPSMKRPRPALSERDALLITYGNTFSAPGEAPLATLLRFLKQHVGDAISLVHLLPIFPYSSDDGFSVVNYREVNAELGGWQDVEQIAEHYGLALDLVLNHCSRSHLWFQDYIRGETPGRDYFVEADPADPRLALVTRPRNSPLMTPVEVRDQGSRWVWTTFSADQVDLNFANPAVLLEFAAILMDYIRRGARVVRLDAVAYLWKTLGTPCINLPETHAVVKCLRLLVDEAAPGTLLLTETNVPQTENLSYFGDGDEAHLIYQFSLAPLLLYALTLGRTAALQAWAVSLPPPPPGGGYVNFTASHDGVGLRPLEGLVSEADRDALLRRMRERGGYVSMRRLPDGRDAPYELNISYYSALAGDDGEAAQLSRFLLAQTVALSMQGVPALYVQSLIATESDLLGVERSGQTRAINRRRWDYGELSALLAREGSVQMRCLSEIVRRLKLRRAHPAFHPEAAQEILETEDGVFAVLRTPPPSPGSQAVPMLCLFNFTPETREADVTPLCDEDGRQSLVDVIGNRRIACPRGLMRLPAYAALWLKAV</sequence>
<dbReference type="InterPro" id="IPR013780">
    <property type="entry name" value="Glyco_hydro_b"/>
</dbReference>
<evidence type="ECO:0000256" key="3">
    <source>
        <dbReference type="PIRSR" id="PIRSR003059-2"/>
    </source>
</evidence>
<dbReference type="AlphaFoldDB" id="A0A1A6C2N8"/>
<dbReference type="InterPro" id="IPR006047">
    <property type="entry name" value="GH13_cat_dom"/>
</dbReference>
<dbReference type="RefSeq" id="WP_145930887.1">
    <property type="nucleotide sequence ID" value="NZ_JQSG02000006.1"/>
</dbReference>
<dbReference type="PIRSF" id="PIRSF003059">
    <property type="entry name" value="Sucrose_phosphorylase"/>
    <property type="match status" value="1"/>
</dbReference>
<dbReference type="InterPro" id="IPR033746">
    <property type="entry name" value="GGa_phosphorylase"/>
</dbReference>
<feature type="domain" description="Glycosyl hydrolase family 13 catalytic" evidence="4">
    <location>
        <begin position="59"/>
        <end position="486"/>
    </location>
</feature>
<dbReference type="EMBL" id="JQSG02000006">
    <property type="protein sequence ID" value="OBS08810.1"/>
    <property type="molecule type" value="Genomic_DNA"/>
</dbReference>
<feature type="binding site" evidence="3">
    <location>
        <begin position="235"/>
        <end position="237"/>
    </location>
    <ligand>
        <name>substrate</name>
    </ligand>
</feature>
<evidence type="ECO:0000313" key="5">
    <source>
        <dbReference type="EMBL" id="OBS08810.1"/>
    </source>
</evidence>
<proteinExistence type="predicted"/>
<evidence type="ECO:0000256" key="2">
    <source>
        <dbReference type="ARBA" id="ARBA00022679"/>
    </source>
</evidence>
<dbReference type="PANTHER" id="PTHR38784">
    <property type="entry name" value="SUCROSE PHOSPHORYLASE"/>
    <property type="match status" value="1"/>
</dbReference>
<keyword evidence="6" id="KW-1185">Reference proteome</keyword>
<dbReference type="SMART" id="SM00642">
    <property type="entry name" value="Aamy"/>
    <property type="match status" value="1"/>
</dbReference>
<dbReference type="Gene3D" id="3.20.20.80">
    <property type="entry name" value="Glycosidases"/>
    <property type="match status" value="1"/>
</dbReference>
<dbReference type="Gene3D" id="2.60.40.1180">
    <property type="entry name" value="Golgi alpha-mannosidase II"/>
    <property type="match status" value="1"/>
</dbReference>
<comment type="caution">
    <text evidence="5">The sequence shown here is derived from an EMBL/GenBank/DDBJ whole genome shotgun (WGS) entry which is preliminary data.</text>
</comment>
<feature type="binding site" evidence="3">
    <location>
        <position position="102"/>
    </location>
    <ligand>
        <name>substrate</name>
    </ligand>
</feature>
<dbReference type="InterPro" id="IPR016377">
    <property type="entry name" value="Sucrose_GGa_phosphorylase-rel"/>
</dbReference>
<organism evidence="5 6">
    <name type="scientific">Acidihalobacter prosperus</name>
    <dbReference type="NCBI Taxonomy" id="160660"/>
    <lineage>
        <taxon>Bacteria</taxon>
        <taxon>Pseudomonadati</taxon>
        <taxon>Pseudomonadota</taxon>
        <taxon>Gammaproteobacteria</taxon>
        <taxon>Chromatiales</taxon>
        <taxon>Ectothiorhodospiraceae</taxon>
        <taxon>Acidihalobacter</taxon>
    </lineage>
</organism>
<gene>
    <name evidence="5" type="ORF">Thpro_023060</name>
</gene>
<dbReference type="OrthoDB" id="9805159at2"/>
<feature type="binding site" evidence="3">
    <location>
        <position position="140"/>
    </location>
    <ligand>
        <name>substrate</name>
    </ligand>
</feature>
<dbReference type="GO" id="GO:0005975">
    <property type="term" value="P:carbohydrate metabolic process"/>
    <property type="evidence" value="ECO:0007669"/>
    <property type="project" value="InterPro"/>
</dbReference>
<dbReference type="Gene3D" id="3.90.400.10">
    <property type="entry name" value="Oligo-1,6-glucosidase, Domain 2"/>
    <property type="match status" value="1"/>
</dbReference>
<protein>
    <recommendedName>
        <fullName evidence="4">Glycosyl hydrolase family 13 catalytic domain-containing protein</fullName>
    </recommendedName>
</protein>
<dbReference type="STRING" id="160660.BJI67_05240"/>
<keyword evidence="1" id="KW-0328">Glycosyltransferase</keyword>
<name>A0A1A6C2N8_9GAMM</name>
<evidence type="ECO:0000256" key="1">
    <source>
        <dbReference type="ARBA" id="ARBA00022676"/>
    </source>
</evidence>
<dbReference type="Pfam" id="PF00128">
    <property type="entry name" value="Alpha-amylase"/>
    <property type="match status" value="1"/>
</dbReference>
<keyword evidence="2" id="KW-0808">Transferase</keyword>
<evidence type="ECO:0000313" key="6">
    <source>
        <dbReference type="Proteomes" id="UP000029273"/>
    </source>
</evidence>
<evidence type="ECO:0000259" key="4">
    <source>
        <dbReference type="SMART" id="SM00642"/>
    </source>
</evidence>
<dbReference type="InterPro" id="IPR045857">
    <property type="entry name" value="O16G_dom_2"/>
</dbReference>
<dbReference type="SUPFAM" id="SSF51445">
    <property type="entry name" value="(Trans)glycosidases"/>
    <property type="match status" value="1"/>
</dbReference>
<dbReference type="GO" id="GO:0016757">
    <property type="term" value="F:glycosyltransferase activity"/>
    <property type="evidence" value="ECO:0007669"/>
    <property type="project" value="UniProtKB-KW"/>
</dbReference>
<feature type="binding site" evidence="3">
    <location>
        <begin position="344"/>
        <end position="345"/>
    </location>
    <ligand>
        <name>substrate</name>
    </ligand>
</feature>
<dbReference type="PANTHER" id="PTHR38784:SF1">
    <property type="entry name" value="SUCROSE PHOSPHORYLASE"/>
    <property type="match status" value="1"/>
</dbReference>
<feature type="binding site" evidence="3">
    <location>
        <position position="449"/>
    </location>
    <ligand>
        <name>substrate</name>
    </ligand>
</feature>
<dbReference type="CDD" id="cd11356">
    <property type="entry name" value="AmyAc_Sucrose_phosphorylase-like_1"/>
    <property type="match status" value="1"/>
</dbReference>
<dbReference type="InterPro" id="IPR017853">
    <property type="entry name" value="GH"/>
</dbReference>
<reference evidence="5 6" key="1">
    <citation type="journal article" date="2014" name="Genome Announc.">
        <title>Draft Genome Sequence of the Iron-Oxidizing, Acidophilic, and Halotolerant 'Thiobacillus prosperus' Type Strain DSM 5130.</title>
        <authorList>
            <person name="Ossandon F.J."/>
            <person name="Cardenas J.P."/>
            <person name="Corbett M."/>
            <person name="Quatrini R."/>
            <person name="Holmes D.S."/>
            <person name="Watkin E."/>
        </authorList>
    </citation>
    <scope>NUCLEOTIDE SEQUENCE [LARGE SCALE GENOMIC DNA]</scope>
    <source>
        <strain evidence="5 6">DSM 5130</strain>
    </source>
</reference>
<accession>A0A1A6C2N8</accession>
<dbReference type="Proteomes" id="UP000029273">
    <property type="component" value="Unassembled WGS sequence"/>
</dbReference>